<gene>
    <name evidence="3" type="ORF">PGT21_028801</name>
    <name evidence="4" type="ORF">PGTUg99_010909</name>
</gene>
<dbReference type="EMBL" id="VDEP01000146">
    <property type="protein sequence ID" value="KAA1127971.1"/>
    <property type="molecule type" value="Genomic_DNA"/>
</dbReference>
<dbReference type="Proteomes" id="UP000325313">
    <property type="component" value="Unassembled WGS sequence"/>
</dbReference>
<dbReference type="AlphaFoldDB" id="A0A5B0NVS2"/>
<evidence type="ECO:0000313" key="4">
    <source>
        <dbReference type="EMBL" id="KAA1127971.1"/>
    </source>
</evidence>
<feature type="compositionally biased region" description="Polar residues" evidence="1">
    <location>
        <begin position="108"/>
        <end position="126"/>
    </location>
</feature>
<evidence type="ECO:0000313" key="6">
    <source>
        <dbReference type="Proteomes" id="UP000325313"/>
    </source>
</evidence>
<proteinExistence type="predicted"/>
<feature type="region of interest" description="Disordered" evidence="1">
    <location>
        <begin position="29"/>
        <end position="62"/>
    </location>
</feature>
<feature type="compositionally biased region" description="Basic and acidic residues" evidence="1">
    <location>
        <begin position="176"/>
        <end position="186"/>
    </location>
</feature>
<evidence type="ECO:0000313" key="5">
    <source>
        <dbReference type="Proteomes" id="UP000324748"/>
    </source>
</evidence>
<keyword evidence="5" id="KW-1185">Reference proteome</keyword>
<evidence type="ECO:0000256" key="1">
    <source>
        <dbReference type="SAM" id="MobiDB-lite"/>
    </source>
</evidence>
<protein>
    <submittedName>
        <fullName evidence="3">Uncharacterized protein</fullName>
    </submittedName>
</protein>
<evidence type="ECO:0000313" key="3">
    <source>
        <dbReference type="EMBL" id="KAA1093215.1"/>
    </source>
</evidence>
<dbReference type="Proteomes" id="UP000324748">
    <property type="component" value="Unassembled WGS sequence"/>
</dbReference>
<keyword evidence="2" id="KW-0812">Transmembrane</keyword>
<dbReference type="OrthoDB" id="2502726at2759"/>
<feature type="transmembrane region" description="Helical" evidence="2">
    <location>
        <begin position="249"/>
        <end position="271"/>
    </location>
</feature>
<keyword evidence="2" id="KW-1133">Transmembrane helix</keyword>
<sequence>MKIQLSQSQVLLELKALKEQQEEILAQLEINRRRRRKRSEVKQPDPLQGPLGTDENVLLPGHAHPAHVKSTDIHSDLQGSVSLRANQTFFAEQLHDDPAKGGDKRKQFASQGQPTSKQTSTNTNPSEVDVARAHYTSHDTQGLHPPKSMMASNQPPAGDVSSPAAPKNGSQSSGDKGCRAKQRQEKALASFRAYASNGTTSTPPEKTAEAGKMSQLASSTSIAANSTQLPPSVPHFGHEEKQGGLSKGAVAGIVLAIILLIVSIPIVLAIVRRRRQQRKRKLSAMFDKGVRVGPPILSYNPVGVPSAPNLHHDHHDISHTEIDELMSRVASVQAPKPARQSKKF</sequence>
<feature type="compositionally biased region" description="Basic and acidic residues" evidence="1">
    <location>
        <begin position="94"/>
        <end position="106"/>
    </location>
</feature>
<name>A0A5B0NVS2_PUCGR</name>
<feature type="region of interest" description="Disordered" evidence="1">
    <location>
        <begin position="94"/>
        <end position="218"/>
    </location>
</feature>
<evidence type="ECO:0000256" key="2">
    <source>
        <dbReference type="SAM" id="Phobius"/>
    </source>
</evidence>
<accession>A0A5B0NVS2</accession>
<reference evidence="5 6" key="1">
    <citation type="submission" date="2019-05" db="EMBL/GenBank/DDBJ databases">
        <title>Emergence of the Ug99 lineage of the wheat stem rust pathogen through somatic hybridization.</title>
        <authorList>
            <person name="Li F."/>
            <person name="Upadhyaya N.M."/>
            <person name="Sperschneider J."/>
            <person name="Matny O."/>
            <person name="Nguyen-Phuc H."/>
            <person name="Mago R."/>
            <person name="Raley C."/>
            <person name="Miller M.E."/>
            <person name="Silverstein K.A.T."/>
            <person name="Henningsen E."/>
            <person name="Hirsch C.D."/>
            <person name="Visser B."/>
            <person name="Pretorius Z.A."/>
            <person name="Steffenson B.J."/>
            <person name="Schwessinger B."/>
            <person name="Dodds P.N."/>
            <person name="Figueroa M."/>
        </authorList>
    </citation>
    <scope>NUCLEOTIDE SEQUENCE [LARGE SCALE GENOMIC DNA]</scope>
    <source>
        <strain evidence="3">21-0</strain>
        <strain evidence="4 6">Ug99</strain>
    </source>
</reference>
<dbReference type="EMBL" id="VSWC01000080">
    <property type="protein sequence ID" value="KAA1093215.1"/>
    <property type="molecule type" value="Genomic_DNA"/>
</dbReference>
<comment type="caution">
    <text evidence="3">The sequence shown here is derived from an EMBL/GenBank/DDBJ whole genome shotgun (WGS) entry which is preliminary data.</text>
</comment>
<keyword evidence="2" id="KW-0472">Membrane</keyword>
<organism evidence="3 5">
    <name type="scientific">Puccinia graminis f. sp. tritici</name>
    <dbReference type="NCBI Taxonomy" id="56615"/>
    <lineage>
        <taxon>Eukaryota</taxon>
        <taxon>Fungi</taxon>
        <taxon>Dikarya</taxon>
        <taxon>Basidiomycota</taxon>
        <taxon>Pucciniomycotina</taxon>
        <taxon>Pucciniomycetes</taxon>
        <taxon>Pucciniales</taxon>
        <taxon>Pucciniaceae</taxon>
        <taxon>Puccinia</taxon>
    </lineage>
</organism>